<name>A0A085Z6A6_9FLAO</name>
<comment type="caution">
    <text evidence="1">The sequence shown here is derived from an EMBL/GenBank/DDBJ whole genome shotgun (WGS) entry which is preliminary data.</text>
</comment>
<evidence type="ECO:0000313" key="1">
    <source>
        <dbReference type="EMBL" id="KFE99969.1"/>
    </source>
</evidence>
<evidence type="ECO:0000313" key="2">
    <source>
        <dbReference type="Proteomes" id="UP000028713"/>
    </source>
</evidence>
<sequence>MEHQFELPVTYKGQEYLFNGRLATFTYGYKFYVDINGHEIIFERDDEGELRAILPDFSSDSVVEKGLIEAVFNVFKDLQVL</sequence>
<dbReference type="Proteomes" id="UP000028713">
    <property type="component" value="Unassembled WGS sequence"/>
</dbReference>
<dbReference type="EMBL" id="JPRP01000001">
    <property type="protein sequence ID" value="KFE99969.1"/>
    <property type="molecule type" value="Genomic_DNA"/>
</dbReference>
<organism evidence="1 2">
    <name type="scientific">Chryseobacterium formosense</name>
    <dbReference type="NCBI Taxonomy" id="236814"/>
    <lineage>
        <taxon>Bacteria</taxon>
        <taxon>Pseudomonadati</taxon>
        <taxon>Bacteroidota</taxon>
        <taxon>Flavobacteriia</taxon>
        <taxon>Flavobacteriales</taxon>
        <taxon>Weeksellaceae</taxon>
        <taxon>Chryseobacterium group</taxon>
        <taxon>Chryseobacterium</taxon>
    </lineage>
</organism>
<dbReference type="AlphaFoldDB" id="A0A085Z6A6"/>
<protein>
    <submittedName>
        <fullName evidence="1">Uncharacterized protein</fullName>
    </submittedName>
</protein>
<dbReference type="OrthoDB" id="675660at2"/>
<dbReference type="eggNOG" id="ENOG502ZHKA">
    <property type="taxonomic scope" value="Bacteria"/>
</dbReference>
<gene>
    <name evidence="1" type="ORF">IX39_04810</name>
</gene>
<keyword evidence="2" id="KW-1185">Reference proteome</keyword>
<reference evidence="1 2" key="1">
    <citation type="submission" date="2014-07" db="EMBL/GenBank/DDBJ databases">
        <title>Genome of Chryseobacterium formosense LMG 24722.</title>
        <authorList>
            <person name="Pipes S.E."/>
            <person name="Stropko S.J."/>
            <person name="Newman J.D."/>
        </authorList>
    </citation>
    <scope>NUCLEOTIDE SEQUENCE [LARGE SCALE GENOMIC DNA]</scope>
    <source>
        <strain evidence="1 2">LMG 24722</strain>
    </source>
</reference>
<accession>A0A085Z6A6</accession>
<proteinExistence type="predicted"/>
<dbReference type="RefSeq" id="WP_034673910.1">
    <property type="nucleotide sequence ID" value="NZ_FPAP01000002.1"/>
</dbReference>